<evidence type="ECO:0000313" key="4">
    <source>
        <dbReference type="Proteomes" id="UP000827721"/>
    </source>
</evidence>
<evidence type="ECO:0000313" key="3">
    <source>
        <dbReference type="EMBL" id="KAH7543849.1"/>
    </source>
</evidence>
<accession>A0ABQ8H0V0</accession>
<dbReference type="PANTHER" id="PTHR48054">
    <property type="entry name" value="RECEPTOR KINASE-LIKE PROTEIN XA21"/>
    <property type="match status" value="1"/>
</dbReference>
<comment type="caution">
    <text evidence="3">The sequence shown here is derived from an EMBL/GenBank/DDBJ whole genome shotgun (WGS) entry which is preliminary data.</text>
</comment>
<evidence type="ECO:0000256" key="1">
    <source>
        <dbReference type="ARBA" id="ARBA00022614"/>
    </source>
</evidence>
<dbReference type="Proteomes" id="UP000827721">
    <property type="component" value="Unassembled WGS sequence"/>
</dbReference>
<dbReference type="SUPFAM" id="SSF52058">
    <property type="entry name" value="L domain-like"/>
    <property type="match status" value="1"/>
</dbReference>
<reference evidence="3 4" key="1">
    <citation type="submission" date="2021-02" db="EMBL/GenBank/DDBJ databases">
        <title>Plant Genome Project.</title>
        <authorList>
            <person name="Zhang R.-G."/>
        </authorList>
    </citation>
    <scope>NUCLEOTIDE SEQUENCE [LARGE SCALE GENOMIC DNA]</scope>
    <source>
        <tissue evidence="3">Leaves</tissue>
    </source>
</reference>
<keyword evidence="1" id="KW-0433">Leucine-rich repeat</keyword>
<gene>
    <name evidence="3" type="ORF">JRO89_XS15G0031300</name>
</gene>
<dbReference type="Gene3D" id="3.80.10.10">
    <property type="entry name" value="Ribonuclease Inhibitor"/>
    <property type="match status" value="4"/>
</dbReference>
<dbReference type="SMART" id="SM00365">
    <property type="entry name" value="LRR_SD22"/>
    <property type="match status" value="6"/>
</dbReference>
<dbReference type="SUPFAM" id="SSF52047">
    <property type="entry name" value="RNI-like"/>
    <property type="match status" value="1"/>
</dbReference>
<dbReference type="PRINTS" id="PR00019">
    <property type="entry name" value="LEURICHRPT"/>
</dbReference>
<proteinExistence type="predicted"/>
<keyword evidence="4" id="KW-1185">Reference proteome</keyword>
<keyword evidence="2" id="KW-0677">Repeat</keyword>
<dbReference type="InterPro" id="IPR052592">
    <property type="entry name" value="LRR-RLK"/>
</dbReference>
<name>A0ABQ8H0V0_9ROSI</name>
<dbReference type="Pfam" id="PF13855">
    <property type="entry name" value="LRR_8"/>
    <property type="match status" value="1"/>
</dbReference>
<dbReference type="InterPro" id="IPR003591">
    <property type="entry name" value="Leu-rich_rpt_typical-subtyp"/>
</dbReference>
<dbReference type="SMART" id="SM00369">
    <property type="entry name" value="LRR_TYP"/>
    <property type="match status" value="6"/>
</dbReference>
<dbReference type="PANTHER" id="PTHR48054:SF93">
    <property type="entry name" value="LEUCINE-RICH REPEAT-CONTAINING, PLANT-TYPE, LEUCINE-RICH REPEAT DOMAIN SUPERFAMILY"/>
    <property type="match status" value="1"/>
</dbReference>
<organism evidence="3 4">
    <name type="scientific">Xanthoceras sorbifolium</name>
    <dbReference type="NCBI Taxonomy" id="99658"/>
    <lineage>
        <taxon>Eukaryota</taxon>
        <taxon>Viridiplantae</taxon>
        <taxon>Streptophyta</taxon>
        <taxon>Embryophyta</taxon>
        <taxon>Tracheophyta</taxon>
        <taxon>Spermatophyta</taxon>
        <taxon>Magnoliopsida</taxon>
        <taxon>eudicotyledons</taxon>
        <taxon>Gunneridae</taxon>
        <taxon>Pentapetalae</taxon>
        <taxon>rosids</taxon>
        <taxon>malvids</taxon>
        <taxon>Sapindales</taxon>
        <taxon>Sapindaceae</taxon>
        <taxon>Xanthoceroideae</taxon>
        <taxon>Xanthoceras</taxon>
    </lineage>
</organism>
<evidence type="ECO:0000256" key="2">
    <source>
        <dbReference type="ARBA" id="ARBA00022737"/>
    </source>
</evidence>
<dbReference type="InterPro" id="IPR032675">
    <property type="entry name" value="LRR_dom_sf"/>
</dbReference>
<dbReference type="EMBL" id="JAFEMO010000015">
    <property type="protein sequence ID" value="KAH7543849.1"/>
    <property type="molecule type" value="Genomic_DNA"/>
</dbReference>
<dbReference type="Pfam" id="PF00560">
    <property type="entry name" value="LRR_1"/>
    <property type="match status" value="7"/>
</dbReference>
<dbReference type="InterPro" id="IPR001611">
    <property type="entry name" value="Leu-rich_rpt"/>
</dbReference>
<protein>
    <submittedName>
        <fullName evidence="3">Uncharacterized protein</fullName>
    </submittedName>
</protein>
<sequence>MTNISSSLTSLGLHHCQLQGYLLENIFSLPNLQRISLADNHGLEGAFPHNLSNPLKILDVSFTSFSGQLPDSIGNLKSLIYLNLYDCNFIGSVPRSLSNLTELAFLNVASNNFSGHIPSSISNLEQLSSFSLDYNNFTGEIPDLFVNLTQLSYLDFSNNQLVGPIPSYVSRLRNLVNIHLDGNSLNGTIPSELFSLPLLEYIDLSHNKLKAIENGEFQSDSLQKVDLSNNRLRGSIPNSIFELVNLTYLVLFSNNLSGSMEFYKFAKLKNLENVDLSRNSLSLNTTINSSFQEIVKTPNQLSTLDLSDNKIHGRIPSWMLDMGKDTLYYLNLSHNYLTEIEQLPWKHLGYLDLSHIPSSLGNMTTLESLDLSSNRLVGEIPKQLASLNFLVVLNLSRN</sequence>
<dbReference type="PROSITE" id="PS51450">
    <property type="entry name" value="LRR"/>
    <property type="match status" value="2"/>
</dbReference>